<accession>A0A0H4VMG1</accession>
<organism evidence="1 2">
    <name type="scientific">Rufibacter radiotolerans</name>
    <dbReference type="NCBI Taxonomy" id="1379910"/>
    <lineage>
        <taxon>Bacteria</taxon>
        <taxon>Pseudomonadati</taxon>
        <taxon>Bacteroidota</taxon>
        <taxon>Cytophagia</taxon>
        <taxon>Cytophagales</taxon>
        <taxon>Hymenobacteraceae</taxon>
        <taxon>Rufibacter</taxon>
    </lineage>
</organism>
<reference evidence="1 2" key="1">
    <citation type="submission" date="2015-01" db="EMBL/GenBank/DDBJ databases">
        <title>Rufibacter sp./DG31D/ whole genome sequencing.</title>
        <authorList>
            <person name="Kim M.K."/>
            <person name="Srinivasan S."/>
            <person name="Lee J.-J."/>
        </authorList>
    </citation>
    <scope>NUCLEOTIDE SEQUENCE [LARGE SCALE GENOMIC DNA]</scope>
    <source>
        <strain evidence="1 2">DG31D</strain>
    </source>
</reference>
<proteinExistence type="predicted"/>
<protein>
    <submittedName>
        <fullName evidence="1">Uncharacterized protein</fullName>
    </submittedName>
</protein>
<keyword evidence="2" id="KW-1185">Reference proteome</keyword>
<dbReference type="PATRIC" id="fig|1379910.4.peg.3097"/>
<dbReference type="KEGG" id="ruf:TH63_14230"/>
<sequence>MEDQGGNQLNLRNGPLRVKMEIKNKSDFRSAPFQRRNRMLSAFVLRFLRIKPLVKRMLGKKG</sequence>
<dbReference type="AlphaFoldDB" id="A0A0H4VMG1"/>
<evidence type="ECO:0000313" key="1">
    <source>
        <dbReference type="EMBL" id="AKQ46523.1"/>
    </source>
</evidence>
<gene>
    <name evidence="1" type="ORF">TH63_14230</name>
</gene>
<evidence type="ECO:0000313" key="2">
    <source>
        <dbReference type="Proteomes" id="UP000036458"/>
    </source>
</evidence>
<dbReference type="Proteomes" id="UP000036458">
    <property type="component" value="Chromosome"/>
</dbReference>
<dbReference type="EMBL" id="CP010777">
    <property type="protein sequence ID" value="AKQ46523.1"/>
    <property type="molecule type" value="Genomic_DNA"/>
</dbReference>
<name>A0A0H4VMG1_9BACT</name>